<dbReference type="OrthoDB" id="9798618at2"/>
<evidence type="ECO:0000313" key="4">
    <source>
        <dbReference type="Proteomes" id="UP000027100"/>
    </source>
</evidence>
<dbReference type="RefSeq" id="WP_035597326.1">
    <property type="nucleotide sequence ID" value="NZ_ARYM01000009.1"/>
</dbReference>
<evidence type="ECO:0000313" key="3">
    <source>
        <dbReference type="EMBL" id="KCZ98670.1"/>
    </source>
</evidence>
<dbReference type="EMBL" id="ARYM01000009">
    <property type="protein sequence ID" value="KCZ98670.1"/>
    <property type="molecule type" value="Genomic_DNA"/>
</dbReference>
<dbReference type="Gene3D" id="3.10.450.240">
    <property type="match status" value="1"/>
</dbReference>
<name>A0A062VJA0_9PROT</name>
<gene>
    <name evidence="3" type="ORF">HPO_08948</name>
</gene>
<sequence length="204" mass="22683">MSNPLIEVLILAAVALFVLWRLYSALGRGGDEGPMQRPAPTPEKRAPQGEAPVPMQRRVDNERPIFTGPAAAGLEDIYNADRSFRAEEFMRGAKAAYQMIVAAYAKGDRNALRPLLDDDVYEAWDAAIAERDANGARPFELLRIKKAEIERAELDGSMARVMVRYEAELGDGETTRIAKEIWTFMRNVSSSDPNWLLDDVDVAA</sequence>
<dbReference type="STRING" id="1280954.HPO_08948"/>
<reference evidence="3 4" key="1">
    <citation type="journal article" date="2014" name="Antonie Van Leeuwenhoek">
        <title>Hyphomonas beringensis sp. nov. and Hyphomonas chukchiensis sp. nov., isolated from surface seawater of the Bering Sea and Chukchi Sea.</title>
        <authorList>
            <person name="Li C."/>
            <person name="Lai Q."/>
            <person name="Li G."/>
            <person name="Dong C."/>
            <person name="Wang J."/>
            <person name="Liao Y."/>
            <person name="Shao Z."/>
        </authorList>
    </citation>
    <scope>NUCLEOTIDE SEQUENCE [LARGE SCALE GENOMIC DNA]</scope>
    <source>
        <strain evidence="3 4">PS728</strain>
    </source>
</reference>
<evidence type="ECO:0000259" key="2">
    <source>
        <dbReference type="SMART" id="SM00978"/>
    </source>
</evidence>
<accession>A0A062VJA0</accession>
<dbReference type="NCBIfam" id="NF033779">
    <property type="entry name" value="Tim44_TimA_adap"/>
    <property type="match status" value="1"/>
</dbReference>
<evidence type="ECO:0000256" key="1">
    <source>
        <dbReference type="SAM" id="MobiDB-lite"/>
    </source>
</evidence>
<dbReference type="PATRIC" id="fig|1280954.3.peg.1812"/>
<feature type="domain" description="Tim44-like" evidence="2">
    <location>
        <begin position="70"/>
        <end position="202"/>
    </location>
</feature>
<organism evidence="3 4">
    <name type="scientific">Hyphomonas polymorpha PS728</name>
    <dbReference type="NCBI Taxonomy" id="1280954"/>
    <lineage>
        <taxon>Bacteria</taxon>
        <taxon>Pseudomonadati</taxon>
        <taxon>Pseudomonadota</taxon>
        <taxon>Alphaproteobacteria</taxon>
        <taxon>Hyphomonadales</taxon>
        <taxon>Hyphomonadaceae</taxon>
        <taxon>Hyphomonas</taxon>
    </lineage>
</organism>
<dbReference type="eggNOG" id="COG4395">
    <property type="taxonomic scope" value="Bacteria"/>
</dbReference>
<dbReference type="InterPro" id="IPR007379">
    <property type="entry name" value="Tim44-like_dom"/>
</dbReference>
<dbReference type="Pfam" id="PF04280">
    <property type="entry name" value="Tim44"/>
    <property type="match status" value="1"/>
</dbReference>
<comment type="caution">
    <text evidence="3">The sequence shown here is derived from an EMBL/GenBank/DDBJ whole genome shotgun (WGS) entry which is preliminary data.</text>
</comment>
<dbReference type="SMART" id="SM00978">
    <property type="entry name" value="Tim44"/>
    <property type="match status" value="1"/>
</dbReference>
<dbReference type="SUPFAM" id="SSF54427">
    <property type="entry name" value="NTF2-like"/>
    <property type="match status" value="1"/>
</dbReference>
<proteinExistence type="predicted"/>
<feature type="region of interest" description="Disordered" evidence="1">
    <location>
        <begin position="31"/>
        <end position="51"/>
    </location>
</feature>
<dbReference type="Proteomes" id="UP000027100">
    <property type="component" value="Unassembled WGS sequence"/>
</dbReference>
<dbReference type="InterPro" id="IPR032710">
    <property type="entry name" value="NTF2-like_dom_sf"/>
</dbReference>
<keyword evidence="4" id="KW-1185">Reference proteome</keyword>
<dbReference type="AlphaFoldDB" id="A0A062VJA0"/>
<protein>
    <submittedName>
        <fullName evidence="3">Tim44 domain-containing protein</fullName>
    </submittedName>
</protein>